<accession>A0ABM9E8Y1</accession>
<dbReference type="EMBL" id="CAKXZT010000144">
    <property type="protein sequence ID" value="CAH2405597.1"/>
    <property type="molecule type" value="Genomic_DNA"/>
</dbReference>
<protein>
    <submittedName>
        <fullName evidence="2">Uncharacterized protein</fullName>
    </submittedName>
</protein>
<evidence type="ECO:0000313" key="3">
    <source>
        <dbReference type="Proteomes" id="UP001153050"/>
    </source>
</evidence>
<name>A0ABM9E8Y1_9HYPH</name>
<sequence length="61" mass="6573">MIGFTSQSVRLGGANETGTGIRRGGLVSAAAVRRHDPPAHPVVSLWPRWVHAARWCVKARA</sequence>
<organism evidence="2 3">
    <name type="scientific">Mesorhizobium escarrei</name>
    <dbReference type="NCBI Taxonomy" id="666018"/>
    <lineage>
        <taxon>Bacteria</taxon>
        <taxon>Pseudomonadati</taxon>
        <taxon>Pseudomonadota</taxon>
        <taxon>Alphaproteobacteria</taxon>
        <taxon>Hyphomicrobiales</taxon>
        <taxon>Phyllobacteriaceae</taxon>
        <taxon>Mesorhizobium</taxon>
    </lineage>
</organism>
<feature type="region of interest" description="Disordered" evidence="1">
    <location>
        <begin position="1"/>
        <end position="21"/>
    </location>
</feature>
<reference evidence="2 3" key="1">
    <citation type="submission" date="2022-03" db="EMBL/GenBank/DDBJ databases">
        <authorList>
            <person name="Brunel B."/>
        </authorList>
    </citation>
    <scope>NUCLEOTIDE SEQUENCE [LARGE SCALE GENOMIC DNA]</scope>
    <source>
        <strain evidence="2">STM5069sample</strain>
    </source>
</reference>
<gene>
    <name evidence="2" type="ORF">MES5069_480010</name>
</gene>
<evidence type="ECO:0000313" key="2">
    <source>
        <dbReference type="EMBL" id="CAH2405597.1"/>
    </source>
</evidence>
<comment type="caution">
    <text evidence="2">The sequence shown here is derived from an EMBL/GenBank/DDBJ whole genome shotgun (WGS) entry which is preliminary data.</text>
</comment>
<evidence type="ECO:0000256" key="1">
    <source>
        <dbReference type="SAM" id="MobiDB-lite"/>
    </source>
</evidence>
<dbReference type="Proteomes" id="UP001153050">
    <property type="component" value="Unassembled WGS sequence"/>
</dbReference>
<proteinExistence type="predicted"/>
<keyword evidence="3" id="KW-1185">Reference proteome</keyword>